<reference evidence="3" key="3">
    <citation type="submission" date="2025-09" db="UniProtKB">
        <authorList>
            <consortium name="Ensembl"/>
        </authorList>
    </citation>
    <scope>IDENTIFICATION</scope>
</reference>
<dbReference type="AlphaFoldDB" id="A0AAY4BRS4"/>
<dbReference type="PANTHER" id="PTHR15503:SF36">
    <property type="entry name" value="RETROTRANSPOSON GAG-LIKE PROTEIN 5"/>
    <property type="match status" value="1"/>
</dbReference>
<protein>
    <recommendedName>
        <fullName evidence="2">Retrotransposon gag domain-containing protein</fullName>
    </recommendedName>
</protein>
<accession>A0AAY4BRS4</accession>
<name>A0AAY4BRS4_9TELE</name>
<reference evidence="3 4" key="1">
    <citation type="submission" date="2020-06" db="EMBL/GenBank/DDBJ databases">
        <authorList>
            <consortium name="Wellcome Sanger Institute Data Sharing"/>
        </authorList>
    </citation>
    <scope>NUCLEOTIDE SEQUENCE [LARGE SCALE GENOMIC DNA]</scope>
</reference>
<dbReference type="InterPro" id="IPR005162">
    <property type="entry name" value="Retrotrans_gag_dom"/>
</dbReference>
<organism evidence="3 4">
    <name type="scientific">Denticeps clupeoides</name>
    <name type="common">denticle herring</name>
    <dbReference type="NCBI Taxonomy" id="299321"/>
    <lineage>
        <taxon>Eukaryota</taxon>
        <taxon>Metazoa</taxon>
        <taxon>Chordata</taxon>
        <taxon>Craniata</taxon>
        <taxon>Vertebrata</taxon>
        <taxon>Euteleostomi</taxon>
        <taxon>Actinopterygii</taxon>
        <taxon>Neopterygii</taxon>
        <taxon>Teleostei</taxon>
        <taxon>Clupei</taxon>
        <taxon>Clupeiformes</taxon>
        <taxon>Denticipitoidei</taxon>
        <taxon>Denticipitidae</taxon>
        <taxon>Denticeps</taxon>
    </lineage>
</organism>
<keyword evidence="4" id="KW-1185">Reference proteome</keyword>
<feature type="domain" description="Retrotransposon gag" evidence="2">
    <location>
        <begin position="141"/>
        <end position="217"/>
    </location>
</feature>
<dbReference type="Pfam" id="PF03732">
    <property type="entry name" value="Retrotrans_gag"/>
    <property type="match status" value="1"/>
</dbReference>
<feature type="region of interest" description="Disordered" evidence="1">
    <location>
        <begin position="1"/>
        <end position="24"/>
    </location>
</feature>
<feature type="region of interest" description="Disordered" evidence="1">
    <location>
        <begin position="216"/>
        <end position="256"/>
    </location>
</feature>
<dbReference type="PANTHER" id="PTHR15503">
    <property type="entry name" value="LDOC1 RELATED"/>
    <property type="match status" value="1"/>
</dbReference>
<dbReference type="GeneTree" id="ENSGT01120000277549"/>
<sequence length="256" mass="27570">MPANASPNSSSDSKSGPSPDAAGMSTMQETLGQLTAFLQLQHIAIQDHQDTQLQQQRALLQVSSALADLSAHVHSLQSQPSCPGPAVATPESRMSTLAGLAPPPLYDGDSKSCRGFITQCRLLLRLQAAHLPDEETAVAYIITRLTGRALDWVTPLVERRDPICLSVPAFLDRLQTVFQGETGRRASSLRLLSLRQGNRSVSDYAIEFRTLASDSGWTDGPCPEPPPAAHFPSSSAGINPDPATIRGERWWTPGRP</sequence>
<proteinExistence type="predicted"/>
<feature type="compositionally biased region" description="Low complexity" evidence="1">
    <location>
        <begin position="1"/>
        <end position="22"/>
    </location>
</feature>
<dbReference type="Proteomes" id="UP000694580">
    <property type="component" value="Chromosome 11"/>
</dbReference>
<evidence type="ECO:0000256" key="1">
    <source>
        <dbReference type="SAM" id="MobiDB-lite"/>
    </source>
</evidence>
<reference evidence="3" key="2">
    <citation type="submission" date="2025-08" db="UniProtKB">
        <authorList>
            <consortium name="Ensembl"/>
        </authorList>
    </citation>
    <scope>IDENTIFICATION</scope>
</reference>
<evidence type="ECO:0000313" key="3">
    <source>
        <dbReference type="Ensembl" id="ENSDCDP00010023625.1"/>
    </source>
</evidence>
<dbReference type="Ensembl" id="ENSDCDT00010028891.1">
    <property type="protein sequence ID" value="ENSDCDP00010023625.1"/>
    <property type="gene ID" value="ENSDCDG00010014656.1"/>
</dbReference>
<dbReference type="InterPro" id="IPR032567">
    <property type="entry name" value="RTL1-rel"/>
</dbReference>
<evidence type="ECO:0000259" key="2">
    <source>
        <dbReference type="Pfam" id="PF03732"/>
    </source>
</evidence>
<evidence type="ECO:0000313" key="4">
    <source>
        <dbReference type="Proteomes" id="UP000694580"/>
    </source>
</evidence>